<dbReference type="EMBL" id="MHIE01000003">
    <property type="protein sequence ID" value="OGY46449.1"/>
    <property type="molecule type" value="Genomic_DNA"/>
</dbReference>
<feature type="coiled-coil region" evidence="1">
    <location>
        <begin position="40"/>
        <end position="67"/>
    </location>
</feature>
<evidence type="ECO:0000256" key="1">
    <source>
        <dbReference type="SAM" id="Coils"/>
    </source>
</evidence>
<name>A0A1G1Y288_9BACT</name>
<evidence type="ECO:0000313" key="3">
    <source>
        <dbReference type="EMBL" id="OGY46449.1"/>
    </source>
</evidence>
<feature type="transmembrane region" description="Helical" evidence="2">
    <location>
        <begin position="17"/>
        <end position="34"/>
    </location>
</feature>
<dbReference type="STRING" id="1797535.A2744_03285"/>
<evidence type="ECO:0000313" key="4">
    <source>
        <dbReference type="Proteomes" id="UP000178240"/>
    </source>
</evidence>
<dbReference type="Pfam" id="PF04977">
    <property type="entry name" value="DivIC"/>
    <property type="match status" value="1"/>
</dbReference>
<gene>
    <name evidence="3" type="ORF">A2744_03285</name>
</gene>
<dbReference type="AlphaFoldDB" id="A0A1G1Y288"/>
<keyword evidence="2" id="KW-0812">Transmembrane</keyword>
<evidence type="ECO:0000256" key="2">
    <source>
        <dbReference type="SAM" id="Phobius"/>
    </source>
</evidence>
<comment type="caution">
    <text evidence="3">The sequence shown here is derived from an EMBL/GenBank/DDBJ whole genome shotgun (WGS) entry which is preliminary data.</text>
</comment>
<sequence length="138" mass="15901">MASENETILKQVLKSKLTLLGGVIILSFILINLAQTWNRGKQIKSEIITLEEQAQNLKKDNLELTELINYLNSVAYIEEKARTDLGLKKEGEKILIIPKTETEKNLNQEAGSTKKELAESRSNIQKWWQYFFHPNDLE</sequence>
<protein>
    <recommendedName>
        <fullName evidence="5">Cell division protein FtsL</fullName>
    </recommendedName>
</protein>
<evidence type="ECO:0008006" key="5">
    <source>
        <dbReference type="Google" id="ProtNLM"/>
    </source>
</evidence>
<reference evidence="3 4" key="1">
    <citation type="journal article" date="2016" name="Nat. Commun.">
        <title>Thousands of microbial genomes shed light on interconnected biogeochemical processes in an aquifer system.</title>
        <authorList>
            <person name="Anantharaman K."/>
            <person name="Brown C.T."/>
            <person name="Hug L.A."/>
            <person name="Sharon I."/>
            <person name="Castelle C.J."/>
            <person name="Probst A.J."/>
            <person name="Thomas B.C."/>
            <person name="Singh A."/>
            <person name="Wilkins M.J."/>
            <person name="Karaoz U."/>
            <person name="Brodie E.L."/>
            <person name="Williams K.H."/>
            <person name="Hubbard S.S."/>
            <person name="Banfield J.F."/>
        </authorList>
    </citation>
    <scope>NUCLEOTIDE SEQUENCE [LARGE SCALE GENOMIC DNA]</scope>
</reference>
<accession>A0A1G1Y288</accession>
<dbReference type="Proteomes" id="UP000178240">
    <property type="component" value="Unassembled WGS sequence"/>
</dbReference>
<keyword evidence="2" id="KW-1133">Transmembrane helix</keyword>
<dbReference type="InterPro" id="IPR007060">
    <property type="entry name" value="FtsL/DivIC"/>
</dbReference>
<organism evidence="3 4">
    <name type="scientific">Candidatus Buchananbacteria bacterium RIFCSPHIGHO2_01_FULL_44_11</name>
    <dbReference type="NCBI Taxonomy" id="1797535"/>
    <lineage>
        <taxon>Bacteria</taxon>
        <taxon>Candidatus Buchananiibacteriota</taxon>
    </lineage>
</organism>
<proteinExistence type="predicted"/>
<keyword evidence="1" id="KW-0175">Coiled coil</keyword>
<keyword evidence="2" id="KW-0472">Membrane</keyword>